<proteinExistence type="inferred from homology"/>
<keyword evidence="4" id="KW-0233">DNA recombination</keyword>
<evidence type="ECO:0000313" key="7">
    <source>
        <dbReference type="Proteomes" id="UP001429564"/>
    </source>
</evidence>
<keyword evidence="7" id="KW-1185">Reference proteome</keyword>
<dbReference type="Pfam" id="PF22022">
    <property type="entry name" value="Phage_int_M"/>
    <property type="match status" value="1"/>
</dbReference>
<accession>A0ABX0WG88</accession>
<dbReference type="Pfam" id="PF00589">
    <property type="entry name" value="Phage_integrase"/>
    <property type="match status" value="1"/>
</dbReference>
<dbReference type="SUPFAM" id="SSF56349">
    <property type="entry name" value="DNA breaking-rejoining enzymes"/>
    <property type="match status" value="1"/>
</dbReference>
<dbReference type="EMBL" id="QHLQ01000038">
    <property type="protein sequence ID" value="NIZ63375.1"/>
    <property type="molecule type" value="Genomic_DNA"/>
</dbReference>
<dbReference type="InterPro" id="IPR053876">
    <property type="entry name" value="Phage_int_M"/>
</dbReference>
<dbReference type="InterPro" id="IPR011010">
    <property type="entry name" value="DNA_brk_join_enz"/>
</dbReference>
<evidence type="ECO:0000256" key="1">
    <source>
        <dbReference type="ARBA" id="ARBA00008857"/>
    </source>
</evidence>
<dbReference type="PANTHER" id="PTHR30629">
    <property type="entry name" value="PROPHAGE INTEGRASE"/>
    <property type="match status" value="1"/>
</dbReference>
<dbReference type="Pfam" id="PF13356">
    <property type="entry name" value="Arm-DNA-bind_3"/>
    <property type="match status" value="1"/>
</dbReference>
<comment type="similarity">
    <text evidence="1">Belongs to the 'phage' integrase family.</text>
</comment>
<dbReference type="InterPro" id="IPR025166">
    <property type="entry name" value="Integrase_DNA_bind_dom"/>
</dbReference>
<gene>
    <name evidence="6" type="ORF">DL239_20625</name>
</gene>
<dbReference type="InterPro" id="IPR038488">
    <property type="entry name" value="Integrase_DNA-bd_sf"/>
</dbReference>
<dbReference type="Gene3D" id="1.10.443.10">
    <property type="entry name" value="Intergrase catalytic core"/>
    <property type="match status" value="1"/>
</dbReference>
<dbReference type="RefSeq" id="WP_167685964.1">
    <property type="nucleotide sequence ID" value="NZ_QHLQ01000038.1"/>
</dbReference>
<evidence type="ECO:0000256" key="3">
    <source>
        <dbReference type="ARBA" id="ARBA00023125"/>
    </source>
</evidence>
<organism evidence="6 7">
    <name type="scientific">Parasedimentitalea denitrificans</name>
    <dbReference type="NCBI Taxonomy" id="2211118"/>
    <lineage>
        <taxon>Bacteria</taxon>
        <taxon>Pseudomonadati</taxon>
        <taxon>Pseudomonadota</taxon>
        <taxon>Alphaproteobacteria</taxon>
        <taxon>Rhodobacterales</taxon>
        <taxon>Paracoccaceae</taxon>
        <taxon>Parasedimentitalea</taxon>
    </lineage>
</organism>
<feature type="domain" description="Tyr recombinase" evidence="5">
    <location>
        <begin position="196"/>
        <end position="369"/>
    </location>
</feature>
<dbReference type="InterPro" id="IPR010998">
    <property type="entry name" value="Integrase_recombinase_N"/>
</dbReference>
<dbReference type="PANTHER" id="PTHR30629:SF2">
    <property type="entry name" value="PROPHAGE INTEGRASE INTS-RELATED"/>
    <property type="match status" value="1"/>
</dbReference>
<sequence length="382" mass="44252">MPKINETFVKKVEPPTANHKIHYDSEIPGFGIRITKAGTKSFILNYHINKRERRFTIGKFPAWTAAAARDKAKELRRLIDQGIDPQKEKTERRDAPTVTDLWTEYEKDHFPTLSPRSQTDQRGMWANYILPELGMIAVRELNNRQVRHLHAKISEKTPTRANRVLEVLRKALNLSIEWEWITRNPANDFRRNSEHSREKYLTADQYERVFAALEKMTNQKAANAIRLLILTGARRGEVLGLEWPDLDLELGIWNRPPHKSKDRKRKRIPLSNEALMLLRSMHDVAGAGFLFPTSKGTHMPDLNRPWRWLRSEVEIPDLRIHDLRHSFASVLVSSGETLETIGKLLGHSQHQTTMRYAHLMDDPLRSAANSFSDQAVKGNFRK</sequence>
<dbReference type="Gene3D" id="3.30.160.390">
    <property type="entry name" value="Integrase, DNA-binding domain"/>
    <property type="match status" value="1"/>
</dbReference>
<keyword evidence="3" id="KW-0238">DNA-binding</keyword>
<evidence type="ECO:0000259" key="5">
    <source>
        <dbReference type="PROSITE" id="PS51898"/>
    </source>
</evidence>
<protein>
    <submittedName>
        <fullName evidence="6">Integrase</fullName>
    </submittedName>
</protein>
<dbReference type="Gene3D" id="1.10.150.130">
    <property type="match status" value="1"/>
</dbReference>
<dbReference type="Proteomes" id="UP001429564">
    <property type="component" value="Unassembled WGS sequence"/>
</dbReference>
<dbReference type="PROSITE" id="PS51898">
    <property type="entry name" value="TYR_RECOMBINASE"/>
    <property type="match status" value="1"/>
</dbReference>
<evidence type="ECO:0000256" key="4">
    <source>
        <dbReference type="ARBA" id="ARBA00023172"/>
    </source>
</evidence>
<name>A0ABX0WG88_9RHOB</name>
<dbReference type="InterPro" id="IPR013762">
    <property type="entry name" value="Integrase-like_cat_sf"/>
</dbReference>
<evidence type="ECO:0000256" key="2">
    <source>
        <dbReference type="ARBA" id="ARBA00022908"/>
    </source>
</evidence>
<evidence type="ECO:0000313" key="6">
    <source>
        <dbReference type="EMBL" id="NIZ63375.1"/>
    </source>
</evidence>
<dbReference type="InterPro" id="IPR002104">
    <property type="entry name" value="Integrase_catalytic"/>
</dbReference>
<dbReference type="CDD" id="cd00796">
    <property type="entry name" value="INT_Rci_Hp1_C"/>
    <property type="match status" value="1"/>
</dbReference>
<comment type="caution">
    <text evidence="6">The sequence shown here is derived from an EMBL/GenBank/DDBJ whole genome shotgun (WGS) entry which is preliminary data.</text>
</comment>
<reference evidence="6 7" key="1">
    <citation type="submission" date="2018-05" db="EMBL/GenBank/DDBJ databases">
        <authorList>
            <person name="Zhang Y.-J."/>
        </authorList>
    </citation>
    <scope>NUCLEOTIDE SEQUENCE [LARGE SCALE GENOMIC DNA]</scope>
    <source>
        <strain evidence="6 7">CY04</strain>
    </source>
</reference>
<dbReference type="InterPro" id="IPR050808">
    <property type="entry name" value="Phage_Integrase"/>
</dbReference>
<keyword evidence="2" id="KW-0229">DNA integration</keyword>